<evidence type="ECO:0000313" key="2">
    <source>
        <dbReference type="EMBL" id="WUX37922.1"/>
    </source>
</evidence>
<reference evidence="2" key="1">
    <citation type="submission" date="2022-10" db="EMBL/GenBank/DDBJ databases">
        <title>The complete genomes of actinobacterial strains from the NBC collection.</title>
        <authorList>
            <person name="Joergensen T.S."/>
            <person name="Alvarez Arevalo M."/>
            <person name="Sterndorff E.B."/>
            <person name="Faurdal D."/>
            <person name="Vuksanovic O."/>
            <person name="Mourched A.-S."/>
            <person name="Charusanti P."/>
            <person name="Shaw S."/>
            <person name="Blin K."/>
            <person name="Weber T."/>
        </authorList>
    </citation>
    <scope>NUCLEOTIDE SEQUENCE</scope>
    <source>
        <strain evidence="2">NBC_01436</strain>
    </source>
</reference>
<dbReference type="EMBL" id="CP109491">
    <property type="protein sequence ID" value="WUX37922.1"/>
    <property type="molecule type" value="Genomic_DNA"/>
</dbReference>
<name>A0ABZ1ZK92_STRAQ</name>
<proteinExistence type="predicted"/>
<dbReference type="CDD" id="cd07043">
    <property type="entry name" value="STAS_anti-anti-sigma_factors"/>
    <property type="match status" value="1"/>
</dbReference>
<gene>
    <name evidence="2" type="ORF">OG367_17550</name>
</gene>
<sequence>MTGTKAGSHSSLGTLTDDARVDGEPYSLHGVFCPAALWFRATAGDCPRGEFDFESLPSLQEQIESAVADSGGVILDASGITFADSIFLVLILTTHQQTGLRIASPSPRLTRLFSIRGIDAVLNIYPSLNAAQII</sequence>
<dbReference type="Proteomes" id="UP001431926">
    <property type="component" value="Chromosome"/>
</dbReference>
<dbReference type="Gene3D" id="3.30.750.24">
    <property type="entry name" value="STAS domain"/>
    <property type="match status" value="1"/>
</dbReference>
<protein>
    <submittedName>
        <fullName evidence="2">STAS domain-containing protein</fullName>
    </submittedName>
</protein>
<evidence type="ECO:0000259" key="1">
    <source>
        <dbReference type="PROSITE" id="PS50801"/>
    </source>
</evidence>
<dbReference type="SUPFAM" id="SSF52091">
    <property type="entry name" value="SpoIIaa-like"/>
    <property type="match status" value="1"/>
</dbReference>
<dbReference type="PROSITE" id="PS50801">
    <property type="entry name" value="STAS"/>
    <property type="match status" value="1"/>
</dbReference>
<dbReference type="RefSeq" id="WP_329356494.1">
    <property type="nucleotide sequence ID" value="NZ_CP109490.1"/>
</dbReference>
<dbReference type="InterPro" id="IPR002645">
    <property type="entry name" value="STAS_dom"/>
</dbReference>
<dbReference type="InterPro" id="IPR036513">
    <property type="entry name" value="STAS_dom_sf"/>
</dbReference>
<evidence type="ECO:0000313" key="3">
    <source>
        <dbReference type="Proteomes" id="UP001431926"/>
    </source>
</evidence>
<dbReference type="Pfam" id="PF01740">
    <property type="entry name" value="STAS"/>
    <property type="match status" value="1"/>
</dbReference>
<feature type="domain" description="STAS" evidence="1">
    <location>
        <begin position="49"/>
        <end position="134"/>
    </location>
</feature>
<organism evidence="2 3">
    <name type="scientific">Streptomyces anulatus</name>
    <name type="common">Streptomyces chrysomallus</name>
    <dbReference type="NCBI Taxonomy" id="1892"/>
    <lineage>
        <taxon>Bacteria</taxon>
        <taxon>Bacillati</taxon>
        <taxon>Actinomycetota</taxon>
        <taxon>Actinomycetes</taxon>
        <taxon>Kitasatosporales</taxon>
        <taxon>Streptomycetaceae</taxon>
        <taxon>Streptomyces</taxon>
    </lineage>
</organism>
<keyword evidence="3" id="KW-1185">Reference proteome</keyword>
<accession>A0ABZ1ZK92</accession>